<evidence type="ECO:0000256" key="1">
    <source>
        <dbReference type="SAM" id="Coils"/>
    </source>
</evidence>
<feature type="transmembrane region" description="Helical" evidence="2">
    <location>
        <begin position="301"/>
        <end position="325"/>
    </location>
</feature>
<feature type="transmembrane region" description="Helical" evidence="2">
    <location>
        <begin position="213"/>
        <end position="232"/>
    </location>
</feature>
<feature type="transmembrane region" description="Helical" evidence="2">
    <location>
        <begin position="144"/>
        <end position="165"/>
    </location>
</feature>
<sequence length="2169" mass="261130">MNIFLISLVTTTKDYIEIINKLIELDTTFDIKNYLDFGAIITFFILTLKENFFSINWNISNWSIPIFVPEIASSMISEISVLNGYFHNMFNFLENPLSYGNQNLGVYCLEKFTIGFINSGFLWIPTSVAHVITIRRFVMQGLEAGYFSGLGSIAGNVLWLASIIFGWRFLIFPWISIDILRYLIGFLLLLKYMWESYSERRTFLEDVSKKKIFLLNFVLAFTEQATLFPFLGNISIGSDSSFLEIFPIENSFSFFSVHIFYLLGIILGSLSFLYFNCWFWENPAFRIYTWMISSLKVTSTFYYKFLNFFFLYVTMIFAICNFSYFSLDYTLTNPLGFVHEDKIIEQKKIFETSFLYTKGSDRNTRRNLGRHCRPETWEKTLKKYRTFDASLYDQGIYDLFTLEDLNFGFDRFWLRRKTRNNPLEFQFFPGPWARSFKKQVSGSRLESFLGPRIEFFRILFEQAYHPVFHDYRKLDKNTKFNTFLSFDKEKLYYKLKEPKKLFDNSIKEGNSQFQVFLNKENKKYNSSFSQDPKFLNTDNSSLVFNNVIKSKNHLFSLYLDNTKKNKIKKLHHETSALRKFARKFQTRITTAKMNSNYIRTDFYDILKKEQNNSIISKKWKNIFSKIYNLPNPSLKNTKKNLLRLFYKETQLNNMLNIKTITNTELSKKDVFNNLQKIKTLKLYPNEFFTNSKVLNMRKNIKRENKQILQYKTFLMNEYQVSNKLDTISNNINQSINKPITLLHPLKFYLHNQKSFEKKLKFYGIQNFREIAPTNNGSYFRVMLRRFFYYYKPTLRWKKTLRLASMRKYRRKGIRIPRKLKKSTDDLFLRSLKLNFEKNPNFSEKIIKQYSETNKINENNFTDNLNDTLSSRNIQKPTHFYSLIDKRTARYRSQIYKDVFQHWYYTPFNRLFLKLDIDSFIRRQPSSQFLTKKEENLLHLKRFLLFEHYETLRWYNMMEQYPSMKIKLGGTKSFASKIYNQQFQGTFKKIRHLFSITPSFGNNLVLKFDQPMYNEFVNKKEKSIAETSFIHEELLSKQILNKNISNSLDEKSNFVKNDLFDDSVKILKNYFIFSKSIHENSIEKLFSEKTNWELTPYLLNDNKKILDFDGPSKKPSLFRTNKKELTTIKKDLWFSLTKKYNEQVYGQKFLKNNLKTIIKKQKQKKQLQIHIKKRMKRIKNWFLNEKFSNVSLGSEKLLNNTFISPNMIPSVGIQKAIKDAIKVKMNDKNYSIKKWKFSSTQLKKQTINQIKENLKIQKQLLKYVKNIRNNLKNIPNNSEKLSNFQIFKSTLQKNIKTLKNTTRLFSWPIQKSLQIIAHKANNILIFFENPLEKGMEKNINFWRKNERVMSKRKRLRKRLRRLRKRQSRNDQNIISETKPSKILKLFPLNNEILKKKQDYIDLTTIKESQNLDYLRYNKDNSTSITYEKNSSKNSWKSWLTTIKNKWKIDNEQFSTEHKYFNINNIVSKFFKRKKSRRKKYARNRRTAIRKQTLDNTLRRQYQFIKLYSKYNQKEEKTDQLLNTLKKSSYVPNNLFDIQIPKYRKTKLRKNRFWRKYKRRKYSQKKRNLKKRRRYAQGKIKVLAQQLTNIKTNLHLKKWWWENYLPNYKANKQLSDSIFSLNEEKILQTENKIYKPLSIFNISSLRAEFAKKEKVDLEYLKEIEHKKQSNILKSSAFLMTGLLEKNKNEQVLNKQSFDLDLGSPNEQNKIFNSTKFLINSQSTPFYTGWDENSRKFILTNRLLSRKDANYITNLSNIQNEQPNKTKMNIQNFQFSSFPFQGMNAATTLYWKAPFTTYDPDQLFALGMDGFSPIGWRRFQFRHIKQTTKPIIVKTNILASTFDKNFLTNYKIKNNIISNLIDQKNKQETLKLMKIKDLKESKSRNIVYRRTQKRYKRVKKYPRSPIWFPSGSLNKEVLPVHYIYVFYKRYRLPRNRYIRRRVRRNKDGVPFSIKTISTFITDFTLRKRIKSRRKYHRRQQTIQQDKLTPLRRKFTIPFLLQFKNKNLLEKLLRSRPTSKSLENIKFQKREKHFLEKQQSQSLRIRQLRRRIQRQVFAPVARYKPKAGGFIWPGDYLRLELMRGPKLKTTKIKALESNKNNNVDYVTDKRLQGKQRRRKKRKKRKLEEWIIQPKKHLYQKHNIQVLKNRLEKSQQHSQLPYKIKEFMYLSNKK</sequence>
<keyword evidence="1" id="KW-0175">Coiled coil</keyword>
<keyword evidence="2" id="KW-1133">Transmembrane helix</keyword>
<dbReference type="RefSeq" id="YP_009184603.1">
    <property type="nucleotide sequence ID" value="NC_028578.1"/>
</dbReference>
<proteinExistence type="predicted"/>
<feature type="transmembrane region" description="Helical" evidence="2">
    <location>
        <begin position="171"/>
        <end position="192"/>
    </location>
</feature>
<organism evidence="3">
    <name type="scientific">Treubaria triappendiculata</name>
    <name type="common">Green alga</name>
    <dbReference type="NCBI Taxonomy" id="1755147"/>
    <lineage>
        <taxon>Eukaryota</taxon>
        <taxon>Viridiplantae</taxon>
        <taxon>Chlorophyta</taxon>
        <taxon>core chlorophytes</taxon>
        <taxon>Chlorophyceae</taxon>
        <taxon>Treubariaceae</taxon>
        <taxon>Treubaria</taxon>
    </lineage>
</organism>
<evidence type="ECO:0000256" key="2">
    <source>
        <dbReference type="SAM" id="Phobius"/>
    </source>
</evidence>
<reference evidence="3" key="1">
    <citation type="journal article" date="2015" name="BMC Evol. Biol.">
        <title>Chloroplast phylogenomic analysis of chlorophyte green algae identifies a novel lineage sister to the Sphaeropleales (Chlorophyceae).</title>
        <authorList>
            <person name="Lemieux C."/>
            <person name="Vincent A.T."/>
            <person name="Labarre A."/>
            <person name="Otis C."/>
            <person name="Turmel M."/>
        </authorList>
    </citation>
    <scope>NUCLEOTIDE SEQUENCE</scope>
</reference>
<feature type="transmembrane region" description="Helical" evidence="2">
    <location>
        <begin position="252"/>
        <end position="280"/>
    </location>
</feature>
<evidence type="ECO:0000313" key="3">
    <source>
        <dbReference type="EMBL" id="ALO62678.1"/>
    </source>
</evidence>
<keyword evidence="3" id="KW-0150">Chloroplast</keyword>
<keyword evidence="3" id="KW-0934">Plastid</keyword>
<gene>
    <name evidence="3" type="primary">ycf1</name>
</gene>
<dbReference type="EMBL" id="KT625410">
    <property type="protein sequence ID" value="ALO62678.1"/>
    <property type="molecule type" value="Genomic_DNA"/>
</dbReference>
<protein>
    <submittedName>
        <fullName evidence="3">Hypothetical chloroplast RF1</fullName>
    </submittedName>
</protein>
<name>A0A0S2LN79_TRETR</name>
<feature type="coiled-coil region" evidence="1">
    <location>
        <begin position="1344"/>
        <end position="1371"/>
    </location>
</feature>
<keyword evidence="2" id="KW-0472">Membrane</keyword>
<keyword evidence="2" id="KW-0812">Transmembrane</keyword>
<dbReference type="GeneID" id="26378206"/>
<geneLocation type="chloroplast" evidence="3"/>
<accession>A0A0S2LN79</accession>